<organism evidence="1 2">
    <name type="scientific">Penstemon smallii</name>
    <dbReference type="NCBI Taxonomy" id="265156"/>
    <lineage>
        <taxon>Eukaryota</taxon>
        <taxon>Viridiplantae</taxon>
        <taxon>Streptophyta</taxon>
        <taxon>Embryophyta</taxon>
        <taxon>Tracheophyta</taxon>
        <taxon>Spermatophyta</taxon>
        <taxon>Magnoliopsida</taxon>
        <taxon>eudicotyledons</taxon>
        <taxon>Gunneridae</taxon>
        <taxon>Pentapetalae</taxon>
        <taxon>asterids</taxon>
        <taxon>lamiids</taxon>
        <taxon>Lamiales</taxon>
        <taxon>Plantaginaceae</taxon>
        <taxon>Cheloneae</taxon>
        <taxon>Penstemon</taxon>
    </lineage>
</organism>
<name>A0ABD3U4F8_9LAMI</name>
<comment type="caution">
    <text evidence="1">The sequence shown here is derived from an EMBL/GenBank/DDBJ whole genome shotgun (WGS) entry which is preliminary data.</text>
</comment>
<evidence type="ECO:0000313" key="2">
    <source>
        <dbReference type="Proteomes" id="UP001634393"/>
    </source>
</evidence>
<sequence>MEPSTPSSAAYLKTTYNNRIDSSKHFSSKFFIRSPSRFIFCFMKQILKLWYNGILLSLLGSDEAGGLPVLPLRGYGYLTDPPRIGLYPTPQAFQSRFLSNSPVPRFCNHEVVLVFGLEHKVYPRIADEVDSAMIRYVFKRMPISSFHSNVTLYVVSPAAKGVIFVIQSSRMLRFLMIEDSAADELQRDFPSHDFVNSIDYRFSDIIQFQEVFLHQNNRSIDLTIISAADLLMFGFLGDCVHDLKSGLCEP</sequence>
<evidence type="ECO:0000313" key="1">
    <source>
        <dbReference type="EMBL" id="KAL3843957.1"/>
    </source>
</evidence>
<dbReference type="EMBL" id="JBJXBP010000002">
    <property type="protein sequence ID" value="KAL3843957.1"/>
    <property type="molecule type" value="Genomic_DNA"/>
</dbReference>
<dbReference type="AlphaFoldDB" id="A0ABD3U4F8"/>
<accession>A0ABD3U4F8</accession>
<dbReference type="Proteomes" id="UP001634393">
    <property type="component" value="Unassembled WGS sequence"/>
</dbReference>
<keyword evidence="2" id="KW-1185">Reference proteome</keyword>
<protein>
    <submittedName>
        <fullName evidence="1">Uncharacterized protein</fullName>
    </submittedName>
</protein>
<reference evidence="1 2" key="1">
    <citation type="submission" date="2024-12" db="EMBL/GenBank/DDBJ databases">
        <title>The unique morphological basis and parallel evolutionary history of personate flowers in Penstemon.</title>
        <authorList>
            <person name="Depatie T.H."/>
            <person name="Wessinger C.A."/>
        </authorList>
    </citation>
    <scope>NUCLEOTIDE SEQUENCE [LARGE SCALE GENOMIC DNA]</scope>
    <source>
        <strain evidence="1">WTNN_2</strain>
        <tissue evidence="1">Leaf</tissue>
    </source>
</reference>
<gene>
    <name evidence="1" type="ORF">ACJIZ3_001360</name>
</gene>
<proteinExistence type="predicted"/>